<name>A0A0R1MM43_9LACO</name>
<organism evidence="1 2">
    <name type="scientific">Liquorilactobacillus oeni DSM 19972</name>
    <dbReference type="NCBI Taxonomy" id="1423777"/>
    <lineage>
        <taxon>Bacteria</taxon>
        <taxon>Bacillati</taxon>
        <taxon>Bacillota</taxon>
        <taxon>Bacilli</taxon>
        <taxon>Lactobacillales</taxon>
        <taxon>Lactobacillaceae</taxon>
        <taxon>Liquorilactobacillus</taxon>
    </lineage>
</organism>
<sequence length="242" mass="27886">MTNFSDLSKEQLINCVQASLPHKLTLSACNFTPASTSTYLLLKHREKGQISWLTLRIATHTSWLRHAAQSTLLLKKNTDSSILPQLINKKLNEAYTVKIFFQLSETDLALLKMLLFMEHYRVVWLIKIPEAIAKGHKKVPFDLKKNFLAAELFLGSRNNSNRLLKPIEQPALEKRLAFYFGANLLFAQYTRHRLLRLLPTNQWLQPILSTQPLNSDWVLKLETVYGAEFLRTCLQTITSSNF</sequence>
<proteinExistence type="predicted"/>
<evidence type="ECO:0000313" key="1">
    <source>
        <dbReference type="EMBL" id="KRL05096.1"/>
    </source>
</evidence>
<reference evidence="1 2" key="1">
    <citation type="journal article" date="2015" name="Genome Announc.">
        <title>Expanding the biotechnology potential of lactobacilli through comparative genomics of 213 strains and associated genera.</title>
        <authorList>
            <person name="Sun Z."/>
            <person name="Harris H.M."/>
            <person name="McCann A."/>
            <person name="Guo C."/>
            <person name="Argimon S."/>
            <person name="Zhang W."/>
            <person name="Yang X."/>
            <person name="Jeffery I.B."/>
            <person name="Cooney J.C."/>
            <person name="Kagawa T.F."/>
            <person name="Liu W."/>
            <person name="Song Y."/>
            <person name="Salvetti E."/>
            <person name="Wrobel A."/>
            <person name="Rasinkangas P."/>
            <person name="Parkhill J."/>
            <person name="Rea M.C."/>
            <person name="O'Sullivan O."/>
            <person name="Ritari J."/>
            <person name="Douillard F.P."/>
            <person name="Paul Ross R."/>
            <person name="Yang R."/>
            <person name="Briner A.E."/>
            <person name="Felis G.E."/>
            <person name="de Vos W.M."/>
            <person name="Barrangou R."/>
            <person name="Klaenhammer T.R."/>
            <person name="Caufield P.W."/>
            <person name="Cui Y."/>
            <person name="Zhang H."/>
            <person name="O'Toole P.W."/>
        </authorList>
    </citation>
    <scope>NUCLEOTIDE SEQUENCE [LARGE SCALE GENOMIC DNA]</scope>
    <source>
        <strain evidence="1 2">DSM 19972</strain>
    </source>
</reference>
<accession>A0A0R1MM43</accession>
<protein>
    <submittedName>
        <fullName evidence="1">Uncharacterized protein</fullName>
    </submittedName>
</protein>
<dbReference type="PATRIC" id="fig|1423777.3.peg.1076"/>
<dbReference type="STRING" id="1423777.FD46_GL001041"/>
<keyword evidence="2" id="KW-1185">Reference proteome</keyword>
<dbReference type="AlphaFoldDB" id="A0A0R1MM43"/>
<comment type="caution">
    <text evidence="1">The sequence shown here is derived from an EMBL/GenBank/DDBJ whole genome shotgun (WGS) entry which is preliminary data.</text>
</comment>
<dbReference type="RefSeq" id="WP_057895941.1">
    <property type="nucleotide sequence ID" value="NZ_AZEH01000034.1"/>
</dbReference>
<evidence type="ECO:0000313" key="2">
    <source>
        <dbReference type="Proteomes" id="UP000051686"/>
    </source>
</evidence>
<dbReference type="Proteomes" id="UP000051686">
    <property type="component" value="Unassembled WGS sequence"/>
</dbReference>
<dbReference type="OrthoDB" id="2199289at2"/>
<gene>
    <name evidence="1" type="ORF">FD46_GL001041</name>
</gene>
<dbReference type="EMBL" id="AZEH01000034">
    <property type="protein sequence ID" value="KRL05096.1"/>
    <property type="molecule type" value="Genomic_DNA"/>
</dbReference>